<reference evidence="2" key="2">
    <citation type="submission" date="2017-10" db="EMBL/GenBank/DDBJ databases">
        <title>Ladona fulva Genome sequencing and assembly.</title>
        <authorList>
            <person name="Murali S."/>
            <person name="Richards S."/>
            <person name="Bandaranaike D."/>
            <person name="Bellair M."/>
            <person name="Blankenburg K."/>
            <person name="Chao H."/>
            <person name="Dinh H."/>
            <person name="Doddapaneni H."/>
            <person name="Dugan-Rocha S."/>
            <person name="Elkadiri S."/>
            <person name="Gnanaolivu R."/>
            <person name="Hernandez B."/>
            <person name="Skinner E."/>
            <person name="Javaid M."/>
            <person name="Lee S."/>
            <person name="Li M."/>
            <person name="Ming W."/>
            <person name="Munidasa M."/>
            <person name="Muniz J."/>
            <person name="Nguyen L."/>
            <person name="Hughes D."/>
            <person name="Osuji N."/>
            <person name="Pu L.-L."/>
            <person name="Puazo M."/>
            <person name="Qu C."/>
            <person name="Quiroz J."/>
            <person name="Raj R."/>
            <person name="Weissenberger G."/>
            <person name="Xin Y."/>
            <person name="Zou X."/>
            <person name="Han Y."/>
            <person name="Worley K."/>
            <person name="Muzny D."/>
            <person name="Gibbs R."/>
        </authorList>
    </citation>
    <scope>NUCLEOTIDE SEQUENCE</scope>
    <source>
        <strain evidence="2">Sampled in the wild</strain>
    </source>
</reference>
<feature type="region of interest" description="Disordered" evidence="1">
    <location>
        <begin position="1"/>
        <end position="21"/>
    </location>
</feature>
<accession>A0A8K0KBC3</accession>
<protein>
    <submittedName>
        <fullName evidence="2">Uncharacterized protein</fullName>
    </submittedName>
</protein>
<evidence type="ECO:0000313" key="2">
    <source>
        <dbReference type="EMBL" id="KAG8230610.1"/>
    </source>
</evidence>
<comment type="caution">
    <text evidence="2">The sequence shown here is derived from an EMBL/GenBank/DDBJ whole genome shotgun (WGS) entry which is preliminary data.</text>
</comment>
<reference evidence="2" key="1">
    <citation type="submission" date="2013-04" db="EMBL/GenBank/DDBJ databases">
        <authorList>
            <person name="Qu J."/>
            <person name="Murali S.C."/>
            <person name="Bandaranaike D."/>
            <person name="Bellair M."/>
            <person name="Blankenburg K."/>
            <person name="Chao H."/>
            <person name="Dinh H."/>
            <person name="Doddapaneni H."/>
            <person name="Downs B."/>
            <person name="Dugan-Rocha S."/>
            <person name="Elkadiri S."/>
            <person name="Gnanaolivu R.D."/>
            <person name="Hernandez B."/>
            <person name="Javaid M."/>
            <person name="Jayaseelan J.C."/>
            <person name="Lee S."/>
            <person name="Li M."/>
            <person name="Ming W."/>
            <person name="Munidasa M."/>
            <person name="Muniz J."/>
            <person name="Nguyen L."/>
            <person name="Ongeri F."/>
            <person name="Osuji N."/>
            <person name="Pu L.-L."/>
            <person name="Puazo M."/>
            <person name="Qu C."/>
            <person name="Quiroz J."/>
            <person name="Raj R."/>
            <person name="Weissenberger G."/>
            <person name="Xin Y."/>
            <person name="Zou X."/>
            <person name="Han Y."/>
            <person name="Richards S."/>
            <person name="Worley K."/>
            <person name="Muzny D."/>
            <person name="Gibbs R."/>
        </authorList>
    </citation>
    <scope>NUCLEOTIDE SEQUENCE</scope>
    <source>
        <strain evidence="2">Sampled in the wild</strain>
    </source>
</reference>
<dbReference type="AlphaFoldDB" id="A0A8K0KBC3"/>
<organism evidence="2 3">
    <name type="scientific">Ladona fulva</name>
    <name type="common">Scarce chaser dragonfly</name>
    <name type="synonym">Libellula fulva</name>
    <dbReference type="NCBI Taxonomy" id="123851"/>
    <lineage>
        <taxon>Eukaryota</taxon>
        <taxon>Metazoa</taxon>
        <taxon>Ecdysozoa</taxon>
        <taxon>Arthropoda</taxon>
        <taxon>Hexapoda</taxon>
        <taxon>Insecta</taxon>
        <taxon>Pterygota</taxon>
        <taxon>Palaeoptera</taxon>
        <taxon>Odonata</taxon>
        <taxon>Epiprocta</taxon>
        <taxon>Anisoptera</taxon>
        <taxon>Libelluloidea</taxon>
        <taxon>Libellulidae</taxon>
        <taxon>Ladona</taxon>
    </lineage>
</organism>
<dbReference type="EMBL" id="KZ308498">
    <property type="protein sequence ID" value="KAG8230610.1"/>
    <property type="molecule type" value="Genomic_DNA"/>
</dbReference>
<keyword evidence="3" id="KW-1185">Reference proteome</keyword>
<dbReference type="Proteomes" id="UP000792457">
    <property type="component" value="Unassembled WGS sequence"/>
</dbReference>
<proteinExistence type="predicted"/>
<evidence type="ECO:0000256" key="1">
    <source>
        <dbReference type="SAM" id="MobiDB-lite"/>
    </source>
</evidence>
<sequence>MDDKPTPTVVNQQQEVEVRESRLPEQQLKTKIQDHNQRWRLIHRGNNSVRSGCQLIKQKPHPTQMRMFRSLNPH</sequence>
<evidence type="ECO:0000313" key="3">
    <source>
        <dbReference type="Proteomes" id="UP000792457"/>
    </source>
</evidence>
<gene>
    <name evidence="2" type="ORF">J437_LFUL004522</name>
</gene>
<name>A0A8K0KBC3_LADFU</name>